<evidence type="ECO:0000313" key="3">
    <source>
        <dbReference type="Proteomes" id="UP000182692"/>
    </source>
</evidence>
<keyword evidence="1" id="KW-0472">Membrane</keyword>
<protein>
    <submittedName>
        <fullName evidence="2">Uncharacterized protein</fullName>
    </submittedName>
</protein>
<dbReference type="RefSeq" id="WP_244275965.1">
    <property type="nucleotide sequence ID" value="NZ_FOWR01000010.1"/>
</dbReference>
<dbReference type="GeneID" id="93261313"/>
<name>A0A1I5NK71_9GAMM</name>
<dbReference type="EMBL" id="FOWR01000010">
    <property type="protein sequence ID" value="SFP22184.1"/>
    <property type="molecule type" value="Genomic_DNA"/>
</dbReference>
<dbReference type="Proteomes" id="UP000182692">
    <property type="component" value="Unassembled WGS sequence"/>
</dbReference>
<proteinExistence type="predicted"/>
<evidence type="ECO:0000313" key="2">
    <source>
        <dbReference type="EMBL" id="SFP22184.1"/>
    </source>
</evidence>
<dbReference type="STRING" id="1121869.SAMN03084138_01625"/>
<feature type="transmembrane region" description="Helical" evidence="1">
    <location>
        <begin position="34"/>
        <end position="57"/>
    </location>
</feature>
<keyword evidence="1" id="KW-1133">Transmembrane helix</keyword>
<gene>
    <name evidence="2" type="ORF">SAMN03084138_01625</name>
</gene>
<sequence length="246" mass="27794">MIKEYGALSWGARYHLKRDESGNDYLVGVKQKNFAIYGFITLVPLGVCLVMAALSWFNGDNARYFFLPAAVLLGFLCVLFFSRRERFSFDADRVQHLIGWKGLGVTLVDDWSVSDCRLTVIPIAEHKEGCWLQLSINGKQVWRNSIGSVAQTVELALFMCHYHQIAIFDGVTDWPDSKPLMVVPSEKEMAELGNVEPEAVAHDVTHQPASYRHSETPFRVEGSLWRLVWIFPVMLVLGALLFIASL</sequence>
<feature type="transmembrane region" description="Helical" evidence="1">
    <location>
        <begin position="224"/>
        <end position="244"/>
    </location>
</feature>
<accession>A0A1I5NK71</accession>
<dbReference type="AlphaFoldDB" id="A0A1I5NK71"/>
<organism evidence="2 3">
    <name type="scientific">Enterovibrio norvegicus DSM 15893</name>
    <dbReference type="NCBI Taxonomy" id="1121869"/>
    <lineage>
        <taxon>Bacteria</taxon>
        <taxon>Pseudomonadati</taxon>
        <taxon>Pseudomonadota</taxon>
        <taxon>Gammaproteobacteria</taxon>
        <taxon>Vibrionales</taxon>
        <taxon>Vibrionaceae</taxon>
        <taxon>Enterovibrio</taxon>
    </lineage>
</organism>
<evidence type="ECO:0000256" key="1">
    <source>
        <dbReference type="SAM" id="Phobius"/>
    </source>
</evidence>
<reference evidence="2 3" key="1">
    <citation type="submission" date="2016-10" db="EMBL/GenBank/DDBJ databases">
        <authorList>
            <person name="de Groot N.N."/>
        </authorList>
    </citation>
    <scope>NUCLEOTIDE SEQUENCE [LARGE SCALE GENOMIC DNA]</scope>
    <source>
        <strain evidence="2 3">DSM 15893</strain>
    </source>
</reference>
<keyword evidence="1" id="KW-0812">Transmembrane</keyword>
<feature type="transmembrane region" description="Helical" evidence="1">
    <location>
        <begin position="63"/>
        <end position="81"/>
    </location>
</feature>